<dbReference type="InterPro" id="IPR043129">
    <property type="entry name" value="ATPase_NBD"/>
</dbReference>
<keyword evidence="3" id="KW-1185">Reference proteome</keyword>
<feature type="domain" description="ATPase BadF/BadG/BcrA/BcrD type" evidence="1">
    <location>
        <begin position="8"/>
        <end position="256"/>
    </location>
</feature>
<accession>A0A1E7Z9U9</accession>
<dbReference type="STRING" id="1656094.BFC18_14080"/>
<dbReference type="InterPro" id="IPR052519">
    <property type="entry name" value="Euk-type_GlcNAc_Kinase"/>
</dbReference>
<protein>
    <recommendedName>
        <fullName evidence="1">ATPase BadF/BadG/BcrA/BcrD type domain-containing protein</fullName>
    </recommendedName>
</protein>
<name>A0A1E7Z9U9_9ALTE</name>
<comment type="caution">
    <text evidence="2">The sequence shown here is derived from an EMBL/GenBank/DDBJ whole genome shotgun (WGS) entry which is preliminary data.</text>
</comment>
<evidence type="ECO:0000313" key="3">
    <source>
        <dbReference type="Proteomes" id="UP000175691"/>
    </source>
</evidence>
<dbReference type="RefSeq" id="WP_070125943.1">
    <property type="nucleotide sequence ID" value="NZ_MDHN01000029.1"/>
</dbReference>
<sequence length="293" mass="30655">MIHQQYFLGIDGGGTKCKARLESQNGELLGEGLSGPANPAQSADIAFNSIIDAAAQAVASANLPTETIKTLHVCLGLAGVNIPAYRGLAEAWKLPFANTLLTTDLHIACTGAHGGQEGAIMITGTGSSAFASVDNVHTIMGGHGFPLGDKASGAWLGWRALSATLESMDNLMPSTPLTDAVCEQLQACKSVDIVAKALHFRSSDYAVLAPLVVAQAKQNESLATSIIEDGATYLTAVLLRLSELNPQRLTMIGGLASYWSDHLPDNIQRLLSPALCSPEYGAVALARQAFKEA</sequence>
<dbReference type="PANTHER" id="PTHR43190">
    <property type="entry name" value="N-ACETYL-D-GLUCOSAMINE KINASE"/>
    <property type="match status" value="1"/>
</dbReference>
<evidence type="ECO:0000259" key="1">
    <source>
        <dbReference type="Pfam" id="PF01869"/>
    </source>
</evidence>
<dbReference type="OrthoDB" id="9816014at2"/>
<dbReference type="InterPro" id="IPR002731">
    <property type="entry name" value="ATPase_BadF"/>
</dbReference>
<dbReference type="EMBL" id="MDHN01000029">
    <property type="protein sequence ID" value="OFC70300.1"/>
    <property type="molecule type" value="Genomic_DNA"/>
</dbReference>
<dbReference type="PANTHER" id="PTHR43190:SF3">
    <property type="entry name" value="N-ACETYL-D-GLUCOSAMINE KINASE"/>
    <property type="match status" value="1"/>
</dbReference>
<dbReference type="Gene3D" id="3.30.420.40">
    <property type="match status" value="2"/>
</dbReference>
<dbReference type="Proteomes" id="UP000175691">
    <property type="component" value="Unassembled WGS sequence"/>
</dbReference>
<dbReference type="CDD" id="cd24082">
    <property type="entry name" value="ASKHA_NBD_GspK-like"/>
    <property type="match status" value="1"/>
</dbReference>
<dbReference type="SUPFAM" id="SSF53067">
    <property type="entry name" value="Actin-like ATPase domain"/>
    <property type="match status" value="2"/>
</dbReference>
<gene>
    <name evidence="2" type="ORF">BFC18_14080</name>
</gene>
<organism evidence="2 3">
    <name type="scientific">Alteromonas confluentis</name>
    <dbReference type="NCBI Taxonomy" id="1656094"/>
    <lineage>
        <taxon>Bacteria</taxon>
        <taxon>Pseudomonadati</taxon>
        <taxon>Pseudomonadota</taxon>
        <taxon>Gammaproteobacteria</taxon>
        <taxon>Alteromonadales</taxon>
        <taxon>Alteromonadaceae</taxon>
        <taxon>Alteromonas/Salinimonas group</taxon>
        <taxon>Alteromonas</taxon>
    </lineage>
</organism>
<evidence type="ECO:0000313" key="2">
    <source>
        <dbReference type="EMBL" id="OFC70300.1"/>
    </source>
</evidence>
<dbReference type="AlphaFoldDB" id="A0A1E7Z9U9"/>
<proteinExistence type="predicted"/>
<reference evidence="2 3" key="1">
    <citation type="submission" date="2016-08" db="EMBL/GenBank/DDBJ databases">
        <authorList>
            <person name="Seilhamer J.J."/>
        </authorList>
    </citation>
    <scope>NUCLEOTIDE SEQUENCE [LARGE SCALE GENOMIC DNA]</scope>
    <source>
        <strain evidence="2 3">KCTC 42603</strain>
    </source>
</reference>
<dbReference type="Pfam" id="PF01869">
    <property type="entry name" value="BcrAD_BadFG"/>
    <property type="match status" value="1"/>
</dbReference>